<evidence type="ECO:0000313" key="15">
    <source>
        <dbReference type="EMBL" id="KAG7665605.1"/>
    </source>
</evidence>
<keyword evidence="8" id="KW-0479">Metal-binding</keyword>
<dbReference type="GO" id="GO:0072344">
    <property type="term" value="P:rescue of stalled ribosome"/>
    <property type="evidence" value="ECO:0007669"/>
    <property type="project" value="InterPro"/>
</dbReference>
<evidence type="ECO:0000313" key="16">
    <source>
        <dbReference type="Proteomes" id="UP000694255"/>
    </source>
</evidence>
<dbReference type="PROSITE" id="PS50089">
    <property type="entry name" value="ZF_RING_2"/>
    <property type="match status" value="1"/>
</dbReference>
<feature type="domain" description="RING-type" evidence="14">
    <location>
        <begin position="61"/>
        <end position="101"/>
    </location>
</feature>
<dbReference type="EMBL" id="JAGSYN010000048">
    <property type="protein sequence ID" value="KAG7665605.1"/>
    <property type="molecule type" value="Genomic_DNA"/>
</dbReference>
<comment type="pathway">
    <text evidence="3">Protein modification; protein ubiquitination.</text>
</comment>
<evidence type="ECO:0000256" key="4">
    <source>
        <dbReference type="ARBA" id="ARBA00012483"/>
    </source>
</evidence>
<evidence type="ECO:0000256" key="9">
    <source>
        <dbReference type="ARBA" id="ARBA00022771"/>
    </source>
</evidence>
<comment type="caution">
    <text evidence="15">The sequence shown here is derived from an EMBL/GenBank/DDBJ whole genome shotgun (WGS) entry which is preliminary data.</text>
</comment>
<name>A0A8J5R655_9ASCO</name>
<dbReference type="GO" id="GO:0008270">
    <property type="term" value="F:zinc ion binding"/>
    <property type="evidence" value="ECO:0007669"/>
    <property type="project" value="UniProtKB-KW"/>
</dbReference>
<evidence type="ECO:0000256" key="5">
    <source>
        <dbReference type="ARBA" id="ARBA00022490"/>
    </source>
</evidence>
<dbReference type="GeneID" id="73467612"/>
<dbReference type="OrthoDB" id="3838338at2759"/>
<evidence type="ECO:0000256" key="10">
    <source>
        <dbReference type="ARBA" id="ARBA00022833"/>
    </source>
</evidence>
<feature type="region of interest" description="Disordered" evidence="13">
    <location>
        <begin position="471"/>
        <end position="499"/>
    </location>
</feature>
<dbReference type="Pfam" id="PF23202">
    <property type="entry name" value="PAH_ZNF598"/>
    <property type="match status" value="1"/>
</dbReference>
<dbReference type="InterPro" id="IPR041888">
    <property type="entry name" value="RING-HC_ZNF598/HEL2"/>
</dbReference>
<gene>
    <name evidence="15" type="ORF">J8A68_000811</name>
</gene>
<dbReference type="InterPro" id="IPR056437">
    <property type="entry name" value="Znf-C2H2_ZNF598/HEL2"/>
</dbReference>
<feature type="compositionally biased region" description="Low complexity" evidence="13">
    <location>
        <begin position="544"/>
        <end position="572"/>
    </location>
</feature>
<dbReference type="InterPro" id="IPR044288">
    <property type="entry name" value="ZNF598/HEL2"/>
</dbReference>
<dbReference type="CDD" id="cd16615">
    <property type="entry name" value="RING-HC_ZNF598"/>
    <property type="match status" value="1"/>
</dbReference>
<dbReference type="Proteomes" id="UP000694255">
    <property type="component" value="Unassembled WGS sequence"/>
</dbReference>
<reference evidence="15 16" key="1">
    <citation type="journal article" date="2021" name="DNA Res.">
        <title>Genome analysis of Candida subhashii reveals its hybrid nature and dual mitochondrial genome conformations.</title>
        <authorList>
            <person name="Mixao V."/>
            <person name="Hegedusova E."/>
            <person name="Saus E."/>
            <person name="Pryszcz L.P."/>
            <person name="Cillingova A."/>
            <person name="Nosek J."/>
            <person name="Gabaldon T."/>
        </authorList>
    </citation>
    <scope>NUCLEOTIDE SEQUENCE [LARGE SCALE GENOMIC DNA]</scope>
    <source>
        <strain evidence="15 16">CBS 10753</strain>
    </source>
</reference>
<feature type="region of interest" description="Disordered" evidence="13">
    <location>
        <begin position="1"/>
        <end position="54"/>
    </location>
</feature>
<dbReference type="GO" id="GO:0061630">
    <property type="term" value="F:ubiquitin protein ligase activity"/>
    <property type="evidence" value="ECO:0007669"/>
    <property type="project" value="UniProtKB-EC"/>
</dbReference>
<evidence type="ECO:0000256" key="8">
    <source>
        <dbReference type="ARBA" id="ARBA00022723"/>
    </source>
</evidence>
<sequence length="650" mass="73876">MSADQEQTNKPPHQRKSRVSRGGSNKSNTSNRGGGYKRHRNQSGKSKPEEEEEEIPEGEQCIICAEHIKYAALTPCNHTTCHKCTFRQRTLYEKNQCLICRSENDRIIITEQLHREYNDIASNDIVTTDEKHQVDFTSNYAKEDTLLLLSNMCSICNDICPTFKELQDHAKEVHGKYYCLICSKFKKAFKIELSLYTFKQLQKHQSEGNEDEGFTGHPECKHCRNKNNRYYSEDELNIHIRDRHERCFICDQVQPKTADYYRNYDSLYYHFQQEHYVCNVASCVEKKFVVFRDDLDLTAHMLKEHGNLTGTGSGNKIVIGSNSHHFSQLSSNFQRSASPIIRGWNGQDDSAQQTPEVKRMRFEERAKHYLNYDLKKYDEFHELNTSFKNKKITAQELLKFYKQDLFIHQTTEELNFLIKEFSEFFTEGSSLQTDLLSIVKELKITEEREQFPVLGGSKSSNVLSQSWVKSSSSSSASSTQDKFPALRKPTRPVAKPVNPISQPIRYTTVLKSVQPKKSNSPIINTSQASTSYRPTYLENTKKAPSLSSLPVLGSSSIHNTPSTSNSTRNGSTGVADSSKFPALEKKSTKKVIPRVNAISTTPSWGAKAVVSSSMTAKSSTEDDGWGGIPIVDKRKQKAKRNKGGLVSDIL</sequence>
<keyword evidence="9 12" id="KW-0863">Zinc-finger</keyword>
<feature type="region of interest" description="Disordered" evidence="13">
    <location>
        <begin position="606"/>
        <end position="629"/>
    </location>
</feature>
<evidence type="ECO:0000256" key="2">
    <source>
        <dbReference type="ARBA" id="ARBA00004496"/>
    </source>
</evidence>
<dbReference type="Pfam" id="PF23230">
    <property type="entry name" value="zf-C2H2_13"/>
    <property type="match status" value="1"/>
</dbReference>
<dbReference type="SMART" id="SM00355">
    <property type="entry name" value="ZnF_C2H2"/>
    <property type="match status" value="4"/>
</dbReference>
<dbReference type="EC" id="2.3.2.27" evidence="4"/>
<comment type="catalytic activity">
    <reaction evidence="1">
        <text>S-ubiquitinyl-[E2 ubiquitin-conjugating enzyme]-L-cysteine + [acceptor protein]-L-lysine = [E2 ubiquitin-conjugating enzyme]-L-cysteine + N(6)-ubiquitinyl-[acceptor protein]-L-lysine.</text>
        <dbReference type="EC" id="2.3.2.27"/>
    </reaction>
</comment>
<keyword evidence="5" id="KW-0963">Cytoplasm</keyword>
<protein>
    <recommendedName>
        <fullName evidence="4">RING-type E3 ubiquitin transferase</fullName>
        <ecNumber evidence="4">2.3.2.27</ecNumber>
    </recommendedName>
</protein>
<dbReference type="GO" id="GO:0005737">
    <property type="term" value="C:cytoplasm"/>
    <property type="evidence" value="ECO:0007669"/>
    <property type="project" value="UniProtKB-SubCell"/>
</dbReference>
<dbReference type="PANTHER" id="PTHR22938:SF0">
    <property type="entry name" value="E3 UBIQUITIN-PROTEIN LIGASE ZNF598"/>
    <property type="match status" value="1"/>
</dbReference>
<evidence type="ECO:0000256" key="7">
    <source>
        <dbReference type="ARBA" id="ARBA00022679"/>
    </source>
</evidence>
<dbReference type="InterPro" id="IPR013087">
    <property type="entry name" value="Znf_C2H2_type"/>
</dbReference>
<comment type="subcellular location">
    <subcellularLocation>
        <location evidence="2">Cytoplasm</location>
    </subcellularLocation>
</comment>
<evidence type="ECO:0000256" key="11">
    <source>
        <dbReference type="ARBA" id="ARBA00035113"/>
    </source>
</evidence>
<keyword evidence="6" id="KW-0597">Phosphoprotein</keyword>
<dbReference type="InterPro" id="IPR001841">
    <property type="entry name" value="Znf_RING"/>
</dbReference>
<evidence type="ECO:0000256" key="6">
    <source>
        <dbReference type="ARBA" id="ARBA00022553"/>
    </source>
</evidence>
<feature type="compositionally biased region" description="Polar residues" evidence="13">
    <location>
        <begin position="22"/>
        <end position="31"/>
    </location>
</feature>
<evidence type="ECO:0000256" key="3">
    <source>
        <dbReference type="ARBA" id="ARBA00004906"/>
    </source>
</evidence>
<keyword evidence="10" id="KW-0862">Zinc</keyword>
<feature type="compositionally biased region" description="Polar residues" evidence="13">
    <location>
        <begin position="1"/>
        <end position="11"/>
    </location>
</feature>
<feature type="region of interest" description="Disordered" evidence="13">
    <location>
        <begin position="543"/>
        <end position="586"/>
    </location>
</feature>
<keyword evidence="7" id="KW-0808">Transferase</keyword>
<accession>A0A8J5R655</accession>
<dbReference type="PANTHER" id="PTHR22938">
    <property type="entry name" value="ZINC FINGER PROTEIN 598"/>
    <property type="match status" value="1"/>
</dbReference>
<evidence type="ECO:0000256" key="12">
    <source>
        <dbReference type="PROSITE-ProRule" id="PRU00175"/>
    </source>
</evidence>
<dbReference type="InterPro" id="IPR057634">
    <property type="entry name" value="PAH_ZNF598/HEL2"/>
</dbReference>
<evidence type="ECO:0000259" key="14">
    <source>
        <dbReference type="PROSITE" id="PS50089"/>
    </source>
</evidence>
<dbReference type="RefSeq" id="XP_049265837.1">
    <property type="nucleotide sequence ID" value="XM_049410526.1"/>
</dbReference>
<dbReference type="Pfam" id="PF25447">
    <property type="entry name" value="RING_ZNF598"/>
    <property type="match status" value="1"/>
</dbReference>
<evidence type="ECO:0000256" key="13">
    <source>
        <dbReference type="SAM" id="MobiDB-lite"/>
    </source>
</evidence>
<organism evidence="15 16">
    <name type="scientific">[Candida] subhashii</name>
    <dbReference type="NCBI Taxonomy" id="561895"/>
    <lineage>
        <taxon>Eukaryota</taxon>
        <taxon>Fungi</taxon>
        <taxon>Dikarya</taxon>
        <taxon>Ascomycota</taxon>
        <taxon>Saccharomycotina</taxon>
        <taxon>Pichiomycetes</taxon>
        <taxon>Debaryomycetaceae</taxon>
        <taxon>Spathaspora</taxon>
    </lineage>
</organism>
<dbReference type="GO" id="GO:0043022">
    <property type="term" value="F:ribosome binding"/>
    <property type="evidence" value="ECO:0007669"/>
    <property type="project" value="TreeGrafter"/>
</dbReference>
<comment type="similarity">
    <text evidence="11">Belongs to the ZNF598/HEL2 family.</text>
</comment>
<evidence type="ECO:0000256" key="1">
    <source>
        <dbReference type="ARBA" id="ARBA00000900"/>
    </source>
</evidence>
<keyword evidence="16" id="KW-1185">Reference proteome</keyword>
<proteinExistence type="inferred from homology"/>
<dbReference type="GO" id="GO:0016567">
    <property type="term" value="P:protein ubiquitination"/>
    <property type="evidence" value="ECO:0007669"/>
    <property type="project" value="TreeGrafter"/>
</dbReference>
<dbReference type="AlphaFoldDB" id="A0A8J5R655"/>